<protein>
    <submittedName>
        <fullName evidence="9">Nuclear factor erythroid 2-related factor</fullName>
    </submittedName>
</protein>
<dbReference type="AlphaFoldDB" id="A0A7U1BIM7"/>
<name>A0A7U1BIM7_9ACAR</name>
<keyword evidence="2" id="KW-0238">DNA-binding</keyword>
<dbReference type="InterPro" id="IPR004827">
    <property type="entry name" value="bZIP"/>
</dbReference>
<evidence type="ECO:0000256" key="3">
    <source>
        <dbReference type="ARBA" id="ARBA00023159"/>
    </source>
</evidence>
<evidence type="ECO:0000313" key="9">
    <source>
        <dbReference type="EMBL" id="QQZ00116.1"/>
    </source>
</evidence>
<gene>
    <name evidence="9" type="primary">NFE2</name>
</gene>
<dbReference type="PROSITE" id="PS50217">
    <property type="entry name" value="BZIP"/>
    <property type="match status" value="1"/>
</dbReference>
<feature type="region of interest" description="Disordered" evidence="6">
    <location>
        <begin position="355"/>
        <end position="375"/>
    </location>
</feature>
<proteinExistence type="evidence at transcript level"/>
<evidence type="ECO:0000256" key="5">
    <source>
        <dbReference type="ARBA" id="ARBA00023242"/>
    </source>
</evidence>
<evidence type="ECO:0000256" key="2">
    <source>
        <dbReference type="ARBA" id="ARBA00023125"/>
    </source>
</evidence>
<dbReference type="InterPro" id="IPR047167">
    <property type="entry name" value="NFE2-like"/>
</dbReference>
<dbReference type="InterPro" id="IPR004826">
    <property type="entry name" value="bZIP_Maf"/>
</dbReference>
<dbReference type="CDD" id="cd14698">
    <property type="entry name" value="bZIP_CNC"/>
    <property type="match status" value="1"/>
</dbReference>
<evidence type="ECO:0000256" key="6">
    <source>
        <dbReference type="SAM" id="MobiDB-lite"/>
    </source>
</evidence>
<dbReference type="Gene3D" id="1.10.880.10">
    <property type="entry name" value="Transcription factor, Skn-1-like, DNA-binding domain"/>
    <property type="match status" value="1"/>
</dbReference>
<keyword evidence="5" id="KW-0539">Nucleus</keyword>
<evidence type="ECO:0000256" key="7">
    <source>
        <dbReference type="SAM" id="SignalP"/>
    </source>
</evidence>
<feature type="signal peptide" evidence="7">
    <location>
        <begin position="1"/>
        <end position="20"/>
    </location>
</feature>
<dbReference type="Pfam" id="PF03131">
    <property type="entry name" value="bZIP_Maf"/>
    <property type="match status" value="1"/>
</dbReference>
<dbReference type="GO" id="GO:0000981">
    <property type="term" value="F:DNA-binding transcription factor activity, RNA polymerase II-specific"/>
    <property type="evidence" value="ECO:0007669"/>
    <property type="project" value="TreeGrafter"/>
</dbReference>
<keyword evidence="4" id="KW-0804">Transcription</keyword>
<evidence type="ECO:0000259" key="8">
    <source>
        <dbReference type="PROSITE" id="PS50217"/>
    </source>
</evidence>
<feature type="chain" id="PRO_5030991080" evidence="7">
    <location>
        <begin position="21"/>
        <end position="572"/>
    </location>
</feature>
<dbReference type="EMBL" id="MT134458">
    <property type="protein sequence ID" value="QQZ00116.1"/>
    <property type="molecule type" value="mRNA"/>
</dbReference>
<evidence type="ECO:0000256" key="4">
    <source>
        <dbReference type="ARBA" id="ARBA00023163"/>
    </source>
</evidence>
<reference evidence="9" key="1">
    <citation type="submission" date="2020-03" db="EMBL/GenBank/DDBJ databases">
        <authorList>
            <person name="Liang X."/>
            <person name="Chen Q."/>
        </authorList>
    </citation>
    <scope>NUCLEOTIDE SEQUENCE</scope>
</reference>
<feature type="domain" description="BZIP" evidence="8">
    <location>
        <begin position="470"/>
        <end position="519"/>
    </location>
</feature>
<dbReference type="PANTHER" id="PTHR24411:SF55">
    <property type="entry name" value="SEGMENTATION PROTEIN CAP'N'COLLAR"/>
    <property type="match status" value="1"/>
</dbReference>
<feature type="region of interest" description="Disordered" evidence="6">
    <location>
        <begin position="254"/>
        <end position="273"/>
    </location>
</feature>
<evidence type="ECO:0000256" key="1">
    <source>
        <dbReference type="ARBA" id="ARBA00023015"/>
    </source>
</evidence>
<organism evidence="9">
    <name type="scientific">Eotetranychus sexmaculatus</name>
    <dbReference type="NCBI Taxonomy" id="2805793"/>
    <lineage>
        <taxon>Eukaryota</taxon>
        <taxon>Metazoa</taxon>
        <taxon>Ecdysozoa</taxon>
        <taxon>Arthropoda</taxon>
        <taxon>Chelicerata</taxon>
        <taxon>Arachnida</taxon>
        <taxon>Acari</taxon>
        <taxon>Acariformes</taxon>
        <taxon>Trombidiformes</taxon>
        <taxon>Prostigmata</taxon>
        <taxon>Eleutherengona</taxon>
        <taxon>Raphignathae</taxon>
        <taxon>Tetranychoidea</taxon>
        <taxon>Tetranychidae</taxon>
        <taxon>Eotetranychus</taxon>
    </lineage>
</organism>
<dbReference type="GO" id="GO:0000978">
    <property type="term" value="F:RNA polymerase II cis-regulatory region sequence-specific DNA binding"/>
    <property type="evidence" value="ECO:0007669"/>
    <property type="project" value="InterPro"/>
</dbReference>
<sequence length="572" mass="63444">MFVRNGSLFLLCLIEEPLLGNPLLNLPVPLSDPFLSLIGGNQDDLDPVFGESERIILTLDEGNCLSSENEDHQFDDVWDPASPIAHSGSNSSPELSRLSGQPHYGHNLGSAVTSPFESTFVSTSSGNPLNLDEQNNSRFLMEQNATDGTSSLITTLGDNLKHVMFAKRSSPWSRQALSHPAGLSYTVDVDVIASNSRHHSGRSTSGVYDAGYASILDDDLQLMGIQPSLSSVSTTISILYENNYRNLWSYQNRPSDDESQHHAHNISHSSSSGAINENGFSQYCHNSDAVNFYSHDISDNLCAFIDQEQEDLNGALYSQKKAFEIQQAMGGFSGDSYAVSDSVRHNHTYTTHTVGAGAPGDLRTNSIGRNAGSPRCQTHLPYQQHVSLRQQFVLNGGRSSRGSKTNRPGPEHTRSNFSDTSDDDRSITRDDKRAKALNIPIPAEEIINLPIDQFNERLAKFEFNEVQLALIRDIRRRGKNKVAAQNCRRRKMDQILSLQSEVGRLYSQKKAFEIQQEQLLHLRHLAQEKYTKLYDFILSASESVTTNSPFTSNLNDYFQSMLSVESTSATSN</sequence>
<feature type="compositionally biased region" description="Polar residues" evidence="6">
    <location>
        <begin position="395"/>
        <end position="406"/>
    </location>
</feature>
<keyword evidence="1" id="KW-0805">Transcription regulation</keyword>
<feature type="region of interest" description="Disordered" evidence="6">
    <location>
        <begin position="395"/>
        <end position="428"/>
    </location>
</feature>
<dbReference type="InterPro" id="IPR008917">
    <property type="entry name" value="TF_DNA-bd_sf"/>
</dbReference>
<keyword evidence="3" id="KW-0010">Activator</keyword>
<keyword evidence="7" id="KW-0732">Signal</keyword>
<dbReference type="SMART" id="SM00338">
    <property type="entry name" value="BRLZ"/>
    <property type="match status" value="1"/>
</dbReference>
<dbReference type="SUPFAM" id="SSF47454">
    <property type="entry name" value="A DNA-binding domain in eukaryotic transcription factors"/>
    <property type="match status" value="1"/>
</dbReference>
<dbReference type="GO" id="GO:0005634">
    <property type="term" value="C:nucleus"/>
    <property type="evidence" value="ECO:0007669"/>
    <property type="project" value="TreeGrafter"/>
</dbReference>
<accession>A0A7U1BIM7</accession>
<dbReference type="PANTHER" id="PTHR24411">
    <property type="entry name" value="NUCLEAR FACTOR ERYTHROID 2-RELATED FACTOR"/>
    <property type="match status" value="1"/>
</dbReference>
<dbReference type="PROSITE" id="PS00036">
    <property type="entry name" value="BZIP_BASIC"/>
    <property type="match status" value="1"/>
</dbReference>